<gene>
    <name evidence="3" type="ORF">RND15_40085</name>
</gene>
<accession>A0ABU2XSC9</accession>
<evidence type="ECO:0000259" key="2">
    <source>
        <dbReference type="SMART" id="SM00829"/>
    </source>
</evidence>
<dbReference type="Pfam" id="PF00107">
    <property type="entry name" value="ADH_zinc_N"/>
    <property type="match status" value="1"/>
</dbReference>
<dbReference type="Gene3D" id="3.40.50.720">
    <property type="entry name" value="NAD(P)-binding Rossmann-like Domain"/>
    <property type="match status" value="1"/>
</dbReference>
<protein>
    <submittedName>
        <fullName evidence="3">NADP-dependent oxidoreductase</fullName>
    </submittedName>
</protein>
<reference evidence="3" key="1">
    <citation type="submission" date="2024-05" db="EMBL/GenBank/DDBJ databases">
        <title>30 novel species of actinomycetes from the DSMZ collection.</title>
        <authorList>
            <person name="Nouioui I."/>
        </authorList>
    </citation>
    <scope>NUCLEOTIDE SEQUENCE</scope>
    <source>
        <strain evidence="3">DSM 41529</strain>
    </source>
</reference>
<dbReference type="InterPro" id="IPR013149">
    <property type="entry name" value="ADH-like_C"/>
</dbReference>
<name>A0ABU2XSC9_9ACTN</name>
<dbReference type="SMART" id="SM00829">
    <property type="entry name" value="PKS_ER"/>
    <property type="match status" value="1"/>
</dbReference>
<dbReference type="Proteomes" id="UP001180754">
    <property type="component" value="Unassembled WGS sequence"/>
</dbReference>
<dbReference type="CDD" id="cd05288">
    <property type="entry name" value="PGDH"/>
    <property type="match status" value="1"/>
</dbReference>
<organism evidence="3 4">
    <name type="scientific">Streptomyces lonegramiae</name>
    <dbReference type="NCBI Taxonomy" id="3075524"/>
    <lineage>
        <taxon>Bacteria</taxon>
        <taxon>Bacillati</taxon>
        <taxon>Actinomycetota</taxon>
        <taxon>Actinomycetes</taxon>
        <taxon>Kitasatosporales</taxon>
        <taxon>Streptomycetaceae</taxon>
        <taxon>Streptomyces</taxon>
    </lineage>
</organism>
<dbReference type="InterPro" id="IPR045010">
    <property type="entry name" value="MDR_fam"/>
</dbReference>
<dbReference type="Pfam" id="PF16884">
    <property type="entry name" value="ADH_N_2"/>
    <property type="match status" value="1"/>
</dbReference>
<dbReference type="InterPro" id="IPR041694">
    <property type="entry name" value="ADH_N_2"/>
</dbReference>
<dbReference type="EMBL" id="JAVRFD010000029">
    <property type="protein sequence ID" value="MDT0548828.1"/>
    <property type="molecule type" value="Genomic_DNA"/>
</dbReference>
<dbReference type="PANTHER" id="PTHR43205">
    <property type="entry name" value="PROSTAGLANDIN REDUCTASE"/>
    <property type="match status" value="1"/>
</dbReference>
<dbReference type="Gene3D" id="3.90.180.10">
    <property type="entry name" value="Medium-chain alcohol dehydrogenases, catalytic domain"/>
    <property type="match status" value="1"/>
</dbReference>
<keyword evidence="4" id="KW-1185">Reference proteome</keyword>
<evidence type="ECO:0000256" key="1">
    <source>
        <dbReference type="ARBA" id="ARBA00023002"/>
    </source>
</evidence>
<comment type="caution">
    <text evidence="3">The sequence shown here is derived from an EMBL/GenBank/DDBJ whole genome shotgun (WGS) entry which is preliminary data.</text>
</comment>
<dbReference type="InterPro" id="IPR020843">
    <property type="entry name" value="ER"/>
</dbReference>
<dbReference type="SUPFAM" id="SSF50129">
    <property type="entry name" value="GroES-like"/>
    <property type="match status" value="1"/>
</dbReference>
<feature type="domain" description="Enoyl reductase (ER)" evidence="2">
    <location>
        <begin position="26"/>
        <end position="344"/>
    </location>
</feature>
<dbReference type="InterPro" id="IPR011032">
    <property type="entry name" value="GroES-like_sf"/>
</dbReference>
<dbReference type="SUPFAM" id="SSF51735">
    <property type="entry name" value="NAD(P)-binding Rossmann-fold domains"/>
    <property type="match status" value="1"/>
</dbReference>
<keyword evidence="1" id="KW-0560">Oxidoreductase</keyword>
<sequence length="346" mass="36420">MSQPAPVPGSVPATHRQVLLADRPRTTLTTDHFEVVTAPVPEPGPGQVLVRNRLMNVAAVMRPLTLADPDSFELSQLLQRPGDPMHGPAVGEVVAAPGTDLAPGELVRHRLGWREYALVEAAEAERLGPEGLPDPAAYLSQGFASWLGVVRGAEVRAGDTVFVTGAAGGVGTLAGQFARLHGAARVIGSTGSRRKADYLVEELGYDAAVVRGAGPIEAQLREAAPDGIDVLFDNVGGEQLLAALAVARRGARFALVGALSAQLTGDAMATTAISTFALIARGITLRGIAAYDHMDAYPEYVREFGRALREGTMAYPHTRLRGVEQAPRALCELVEGRHVGAVLVEL</sequence>
<evidence type="ECO:0000313" key="4">
    <source>
        <dbReference type="Proteomes" id="UP001180754"/>
    </source>
</evidence>
<evidence type="ECO:0000313" key="3">
    <source>
        <dbReference type="EMBL" id="MDT0548828.1"/>
    </source>
</evidence>
<dbReference type="RefSeq" id="WP_311729396.1">
    <property type="nucleotide sequence ID" value="NZ_JAVRFD010000029.1"/>
</dbReference>
<proteinExistence type="predicted"/>
<dbReference type="PANTHER" id="PTHR43205:SF7">
    <property type="entry name" value="PROSTAGLANDIN REDUCTASE 1"/>
    <property type="match status" value="1"/>
</dbReference>
<dbReference type="InterPro" id="IPR036291">
    <property type="entry name" value="NAD(P)-bd_dom_sf"/>
</dbReference>